<evidence type="ECO:0000313" key="1">
    <source>
        <dbReference type="EMBL" id="MBB5759324.1"/>
    </source>
</evidence>
<evidence type="ECO:0000313" key="2">
    <source>
        <dbReference type="Proteomes" id="UP000583454"/>
    </source>
</evidence>
<dbReference type="Proteomes" id="UP000583454">
    <property type="component" value="Unassembled WGS sequence"/>
</dbReference>
<sequence>MARQAPTLVSGRMLLESTAIVLAALLALVAFATRSDAGRSCAAPTRIVERPMAASGPEPETIFRDALLLGD</sequence>
<dbReference type="AlphaFoldDB" id="A0A840ZQ91"/>
<accession>A0A840ZQ91</accession>
<keyword evidence="2" id="KW-1185">Reference proteome</keyword>
<dbReference type="RefSeq" id="WP_183572265.1">
    <property type="nucleotide sequence ID" value="NZ_JACHOP010000022.1"/>
</dbReference>
<reference evidence="1 2" key="1">
    <citation type="submission" date="2020-08" db="EMBL/GenBank/DDBJ databases">
        <title>Genomic Encyclopedia of Type Strains, Phase IV (KMG-IV): sequencing the most valuable type-strain genomes for metagenomic binning, comparative biology and taxonomic classification.</title>
        <authorList>
            <person name="Goeker M."/>
        </authorList>
    </citation>
    <scope>NUCLEOTIDE SEQUENCE [LARGE SCALE GENOMIC DNA]</scope>
    <source>
        <strain evidence="1 2">DSM 2163</strain>
    </source>
</reference>
<gene>
    <name evidence="1" type="ORF">HNR00_004058</name>
</gene>
<proteinExistence type="predicted"/>
<protein>
    <submittedName>
        <fullName evidence="1">Uncharacterized protein</fullName>
    </submittedName>
</protein>
<name>A0A840ZQ91_9HYPH</name>
<comment type="caution">
    <text evidence="1">The sequence shown here is derived from an EMBL/GenBank/DDBJ whole genome shotgun (WGS) entry which is preliminary data.</text>
</comment>
<dbReference type="EMBL" id="JACHOP010000022">
    <property type="protein sequence ID" value="MBB5759324.1"/>
    <property type="molecule type" value="Genomic_DNA"/>
</dbReference>
<organism evidence="1 2">
    <name type="scientific">Methylorubrum rhodinum</name>
    <dbReference type="NCBI Taxonomy" id="29428"/>
    <lineage>
        <taxon>Bacteria</taxon>
        <taxon>Pseudomonadati</taxon>
        <taxon>Pseudomonadota</taxon>
        <taxon>Alphaproteobacteria</taxon>
        <taxon>Hyphomicrobiales</taxon>
        <taxon>Methylobacteriaceae</taxon>
        <taxon>Methylorubrum</taxon>
    </lineage>
</organism>